<evidence type="ECO:0000313" key="6">
    <source>
        <dbReference type="Proteomes" id="UP000018144"/>
    </source>
</evidence>
<keyword evidence="5" id="KW-0418">Kinase</keyword>
<proteinExistence type="predicted"/>
<keyword evidence="5" id="KW-0808">Transferase</keyword>
<evidence type="ECO:0000313" key="5">
    <source>
        <dbReference type="EMBL" id="CCX16306.1"/>
    </source>
</evidence>
<dbReference type="Pfam" id="PF00023">
    <property type="entry name" value="Ank"/>
    <property type="match status" value="1"/>
</dbReference>
<dbReference type="SUPFAM" id="SSF48403">
    <property type="entry name" value="Ankyrin repeat"/>
    <property type="match status" value="1"/>
</dbReference>
<dbReference type="SMART" id="SM00248">
    <property type="entry name" value="ANK"/>
    <property type="match status" value="5"/>
</dbReference>
<dbReference type="PROSITE" id="PS50297">
    <property type="entry name" value="ANK_REP_REGION"/>
    <property type="match status" value="1"/>
</dbReference>
<dbReference type="STRING" id="1076935.U4LAZ6"/>
<feature type="compositionally biased region" description="Low complexity" evidence="4">
    <location>
        <begin position="269"/>
        <end position="289"/>
    </location>
</feature>
<name>U4LAZ6_PYROM</name>
<feature type="region of interest" description="Disordered" evidence="4">
    <location>
        <begin position="408"/>
        <end position="471"/>
    </location>
</feature>
<evidence type="ECO:0000256" key="4">
    <source>
        <dbReference type="SAM" id="MobiDB-lite"/>
    </source>
</evidence>
<keyword evidence="2 3" id="KW-0040">ANK repeat</keyword>
<feature type="compositionally biased region" description="Acidic residues" evidence="4">
    <location>
        <begin position="408"/>
        <end position="454"/>
    </location>
</feature>
<accession>U4LAZ6</accession>
<feature type="region of interest" description="Disordered" evidence="4">
    <location>
        <begin position="258"/>
        <end position="297"/>
    </location>
</feature>
<dbReference type="InterPro" id="IPR002110">
    <property type="entry name" value="Ankyrin_rpt"/>
</dbReference>
<dbReference type="AlphaFoldDB" id="U4LAZ6"/>
<dbReference type="OrthoDB" id="20872at2759"/>
<dbReference type="eggNOG" id="KOG0504">
    <property type="taxonomic scope" value="Eukaryota"/>
</dbReference>
<dbReference type="GO" id="GO:0016301">
    <property type="term" value="F:kinase activity"/>
    <property type="evidence" value="ECO:0007669"/>
    <property type="project" value="UniProtKB-KW"/>
</dbReference>
<dbReference type="Pfam" id="PF12796">
    <property type="entry name" value="Ank_2"/>
    <property type="match status" value="1"/>
</dbReference>
<evidence type="ECO:0000256" key="2">
    <source>
        <dbReference type="ARBA" id="ARBA00023043"/>
    </source>
</evidence>
<reference evidence="5 6" key="1">
    <citation type="journal article" date="2013" name="PLoS Genet.">
        <title>The genome and development-dependent transcriptomes of Pyronema confluens: a window into fungal evolution.</title>
        <authorList>
            <person name="Traeger S."/>
            <person name="Altegoer F."/>
            <person name="Freitag M."/>
            <person name="Gabaldon T."/>
            <person name="Kempken F."/>
            <person name="Kumar A."/>
            <person name="Marcet-Houben M."/>
            <person name="Poggeler S."/>
            <person name="Stajich J.E."/>
            <person name="Nowrousian M."/>
        </authorList>
    </citation>
    <scope>NUCLEOTIDE SEQUENCE [LARGE SCALE GENOMIC DNA]</scope>
    <source>
        <strain evidence="6">CBS 100304</strain>
        <tissue evidence="5">Vegetative mycelium</tissue>
    </source>
</reference>
<dbReference type="PROSITE" id="PS50088">
    <property type="entry name" value="ANK_REPEAT"/>
    <property type="match status" value="1"/>
</dbReference>
<sequence length="669" mass="75075">MHLPDLITIRVPSSPVIIFPNQPRTFPPETQSTTMVPKLARNSAADSEKIFSLYWQCIESLHQLFDNIKKSPENDVPDSLRAAVGWFRVWAKNVAAHRRGTLSMVSGVLQIPAFEDDDSDGDEPPKEGLEAATDEICHSISSLFRLTVVIQNLSSGDRLERMEKIDVAGYEEFDIEHLLKCYEKHHEKLVGRRVDVKSKVNEDSTVDEDPGVDDDTKTRSDGASTFGRQSTFYSEAPLTMRTTVSTLDEYAFLNSRPTFETDYGDDNQSESGQSGTSYASSSTSETSGAKKLRVPDPSNEYDGTEFECSYCFKIVENITNKIRWHTYLAISAPMFAPTKSAPKHHIFSKDAMTGSITKEIFTDENGSANTAAEMACVVFVERYFRLKVYGGTWGSTWRKCAFVIPGASEDETEGENEEDEEAAEEAAEMEEAAEEAAEMEEVEQAENETDEDVSDDKKSSPNPEAEQRPLVNQKAFFEAARDGDIETVKLALLQNHVNINAKNSENYQKTAFISACQKGHEAIVKLLLERKDLLINAQQKDGMTALAQACCEGHESIVKLLLEREDIQVNLTQNGGKTPLALACYWDYERAYGSIVRLLLKRDDLQVNLADNHGWTPLMWARRKGYESIVKLLLEHEDIDIRLKKNDGKTAYDLCNSKISKAFKRRLKP</sequence>
<keyword evidence="1" id="KW-0677">Repeat</keyword>
<dbReference type="Proteomes" id="UP000018144">
    <property type="component" value="Unassembled WGS sequence"/>
</dbReference>
<evidence type="ECO:0000256" key="1">
    <source>
        <dbReference type="ARBA" id="ARBA00022737"/>
    </source>
</evidence>
<evidence type="ECO:0000256" key="3">
    <source>
        <dbReference type="PROSITE-ProRule" id="PRU00023"/>
    </source>
</evidence>
<keyword evidence="6" id="KW-1185">Reference proteome</keyword>
<dbReference type="EMBL" id="HF936373">
    <property type="protein sequence ID" value="CCX16306.1"/>
    <property type="molecule type" value="Genomic_DNA"/>
</dbReference>
<feature type="compositionally biased region" description="Acidic residues" evidence="4">
    <location>
        <begin position="204"/>
        <end position="213"/>
    </location>
</feature>
<dbReference type="Gene3D" id="1.25.40.20">
    <property type="entry name" value="Ankyrin repeat-containing domain"/>
    <property type="match status" value="2"/>
</dbReference>
<organism evidence="5 6">
    <name type="scientific">Pyronema omphalodes (strain CBS 100304)</name>
    <name type="common">Pyronema confluens</name>
    <dbReference type="NCBI Taxonomy" id="1076935"/>
    <lineage>
        <taxon>Eukaryota</taxon>
        <taxon>Fungi</taxon>
        <taxon>Dikarya</taxon>
        <taxon>Ascomycota</taxon>
        <taxon>Pezizomycotina</taxon>
        <taxon>Pezizomycetes</taxon>
        <taxon>Pezizales</taxon>
        <taxon>Pyronemataceae</taxon>
        <taxon>Pyronema</taxon>
    </lineage>
</organism>
<dbReference type="PANTHER" id="PTHR24198">
    <property type="entry name" value="ANKYRIN REPEAT AND PROTEIN KINASE DOMAIN-CONTAINING PROTEIN"/>
    <property type="match status" value="1"/>
</dbReference>
<feature type="repeat" description="ANK" evidence="3">
    <location>
        <begin position="613"/>
        <end position="636"/>
    </location>
</feature>
<feature type="region of interest" description="Disordered" evidence="4">
    <location>
        <begin position="201"/>
        <end position="226"/>
    </location>
</feature>
<protein>
    <submittedName>
        <fullName evidence="5">Similar to Kinase D-interacting substrate of 220 kDa acc. no. Q9ULH0</fullName>
    </submittedName>
</protein>
<dbReference type="InterPro" id="IPR036770">
    <property type="entry name" value="Ankyrin_rpt-contain_sf"/>
</dbReference>
<gene>
    <name evidence="5" type="ORF">PCON_02902</name>
</gene>
<dbReference type="PANTHER" id="PTHR24198:SF165">
    <property type="entry name" value="ANKYRIN REPEAT-CONTAINING PROTEIN-RELATED"/>
    <property type="match status" value="1"/>
</dbReference>